<feature type="region of interest" description="Disordered" evidence="15">
    <location>
        <begin position="369"/>
        <end position="396"/>
    </location>
</feature>
<evidence type="ECO:0000259" key="16">
    <source>
        <dbReference type="SMART" id="SM00731"/>
    </source>
</evidence>
<keyword evidence="4" id="KW-0158">Chromosome</keyword>
<name>A0A1B0API5_9MUSC</name>
<dbReference type="GO" id="GO:0006508">
    <property type="term" value="P:proteolysis"/>
    <property type="evidence" value="ECO:0007669"/>
    <property type="project" value="UniProtKB-KW"/>
</dbReference>
<feature type="region of interest" description="Disordered" evidence="15">
    <location>
        <begin position="673"/>
        <end position="704"/>
    </location>
</feature>
<dbReference type="InterPro" id="IPR006640">
    <property type="entry name" value="SprT-like_domain"/>
</dbReference>
<dbReference type="PANTHER" id="PTHR21220:SF0">
    <property type="entry name" value="DNA-DEPENDENT METALLOPROTEASE SPRTN"/>
    <property type="match status" value="1"/>
</dbReference>
<dbReference type="GO" id="GO:0031593">
    <property type="term" value="F:polyubiquitin modification-dependent protein binding"/>
    <property type="evidence" value="ECO:0007669"/>
    <property type="project" value="TreeGrafter"/>
</dbReference>
<feature type="region of interest" description="Disordered" evidence="15">
    <location>
        <begin position="252"/>
        <end position="282"/>
    </location>
</feature>
<evidence type="ECO:0000256" key="6">
    <source>
        <dbReference type="ARBA" id="ARBA00022723"/>
    </source>
</evidence>
<dbReference type="Proteomes" id="UP000092460">
    <property type="component" value="Unassembled WGS sequence"/>
</dbReference>
<evidence type="ECO:0000256" key="9">
    <source>
        <dbReference type="ARBA" id="ARBA00022801"/>
    </source>
</evidence>
<dbReference type="SMART" id="SM00734">
    <property type="entry name" value="ZnF_Rad18"/>
    <property type="match status" value="1"/>
</dbReference>
<dbReference type="PANTHER" id="PTHR21220">
    <property type="entry name" value="DNA-DEPENDENT METALLOPROTEASE SPRTN"/>
    <property type="match status" value="1"/>
</dbReference>
<keyword evidence="5" id="KW-0645">Protease</keyword>
<evidence type="ECO:0000256" key="5">
    <source>
        <dbReference type="ARBA" id="ARBA00022670"/>
    </source>
</evidence>
<keyword evidence="12" id="KW-0234">DNA repair</keyword>
<evidence type="ECO:0000256" key="1">
    <source>
        <dbReference type="ARBA" id="ARBA00004123"/>
    </source>
</evidence>
<dbReference type="GO" id="GO:0005694">
    <property type="term" value="C:chromosome"/>
    <property type="evidence" value="ECO:0007669"/>
    <property type="project" value="UniProtKB-SubCell"/>
</dbReference>
<evidence type="ECO:0000256" key="11">
    <source>
        <dbReference type="ARBA" id="ARBA00023049"/>
    </source>
</evidence>
<dbReference type="VEuPathDB" id="VectorBase:GPPI003955"/>
<keyword evidence="13" id="KW-0539">Nucleus</keyword>
<dbReference type="InterPro" id="IPR006642">
    <property type="entry name" value="Rad18_UBZ4"/>
</dbReference>
<dbReference type="EMBL" id="JXJN01001446">
    <property type="status" value="NOT_ANNOTATED_CDS"/>
    <property type="molecule type" value="Genomic_DNA"/>
</dbReference>
<accession>A0A1B0API5</accession>
<keyword evidence="11" id="KW-0482">Metalloprotease</keyword>
<organism evidence="18 19">
    <name type="scientific">Glossina palpalis gambiensis</name>
    <dbReference type="NCBI Taxonomy" id="67801"/>
    <lineage>
        <taxon>Eukaryota</taxon>
        <taxon>Metazoa</taxon>
        <taxon>Ecdysozoa</taxon>
        <taxon>Arthropoda</taxon>
        <taxon>Hexapoda</taxon>
        <taxon>Insecta</taxon>
        <taxon>Pterygota</taxon>
        <taxon>Neoptera</taxon>
        <taxon>Endopterygota</taxon>
        <taxon>Diptera</taxon>
        <taxon>Brachycera</taxon>
        <taxon>Muscomorpha</taxon>
        <taxon>Hippoboscoidea</taxon>
        <taxon>Glossinidae</taxon>
        <taxon>Glossina</taxon>
    </lineage>
</organism>
<dbReference type="Pfam" id="PF10263">
    <property type="entry name" value="SprT-like"/>
    <property type="match status" value="1"/>
</dbReference>
<comment type="subcellular location">
    <subcellularLocation>
        <location evidence="2">Chromosome</location>
    </subcellularLocation>
    <subcellularLocation>
        <location evidence="1">Nucleus</location>
    </subcellularLocation>
</comment>
<dbReference type="EnsemblMetazoa" id="GPPI003955-RA">
    <property type="protein sequence ID" value="GPPI003955-PA"/>
    <property type="gene ID" value="GPPI003955"/>
</dbReference>
<dbReference type="STRING" id="67801.A0A1B0API5"/>
<feature type="domain" description="UBZ4-type" evidence="17">
    <location>
        <begin position="590"/>
        <end position="613"/>
    </location>
</feature>
<evidence type="ECO:0000256" key="13">
    <source>
        <dbReference type="ARBA" id="ARBA00023242"/>
    </source>
</evidence>
<dbReference type="GO" id="GO:0006281">
    <property type="term" value="P:DNA repair"/>
    <property type="evidence" value="ECO:0007669"/>
    <property type="project" value="UniProtKB-KW"/>
</dbReference>
<dbReference type="InterPro" id="IPR044245">
    <property type="entry name" value="Spartan"/>
</dbReference>
<reference evidence="18" key="2">
    <citation type="submission" date="2020-05" db="UniProtKB">
        <authorList>
            <consortium name="EnsemblMetazoa"/>
        </authorList>
    </citation>
    <scope>IDENTIFICATION</scope>
    <source>
        <strain evidence="18">IAEA</strain>
    </source>
</reference>
<dbReference type="GO" id="GO:0005634">
    <property type="term" value="C:nucleus"/>
    <property type="evidence" value="ECO:0007669"/>
    <property type="project" value="UniProtKB-SubCell"/>
</dbReference>
<evidence type="ECO:0000313" key="19">
    <source>
        <dbReference type="Proteomes" id="UP000092460"/>
    </source>
</evidence>
<evidence type="ECO:0000259" key="17">
    <source>
        <dbReference type="SMART" id="SM00734"/>
    </source>
</evidence>
<evidence type="ECO:0000256" key="12">
    <source>
        <dbReference type="ARBA" id="ARBA00023204"/>
    </source>
</evidence>
<feature type="domain" description="SprT-like" evidence="16">
    <location>
        <begin position="77"/>
        <end position="248"/>
    </location>
</feature>
<dbReference type="GO" id="GO:0004222">
    <property type="term" value="F:metalloendopeptidase activity"/>
    <property type="evidence" value="ECO:0007669"/>
    <property type="project" value="InterPro"/>
</dbReference>
<evidence type="ECO:0000256" key="7">
    <source>
        <dbReference type="ARBA" id="ARBA00022763"/>
    </source>
</evidence>
<evidence type="ECO:0000256" key="3">
    <source>
        <dbReference type="ARBA" id="ARBA00010724"/>
    </source>
</evidence>
<reference evidence="19" key="1">
    <citation type="submission" date="2015-01" db="EMBL/GenBank/DDBJ databases">
        <authorList>
            <person name="Aksoy S."/>
            <person name="Warren W."/>
            <person name="Wilson R.K."/>
        </authorList>
    </citation>
    <scope>NUCLEOTIDE SEQUENCE [LARGE SCALE GENOMIC DNA]</scope>
    <source>
        <strain evidence="19">IAEA</strain>
    </source>
</reference>
<keyword evidence="19" id="KW-1185">Reference proteome</keyword>
<keyword evidence="9" id="KW-0378">Hydrolase</keyword>
<dbReference type="GO" id="GO:0008270">
    <property type="term" value="F:zinc ion binding"/>
    <property type="evidence" value="ECO:0007669"/>
    <property type="project" value="UniProtKB-KW"/>
</dbReference>
<evidence type="ECO:0000256" key="15">
    <source>
        <dbReference type="SAM" id="MobiDB-lite"/>
    </source>
</evidence>
<keyword evidence="8" id="KW-0863">Zinc-finger</keyword>
<dbReference type="GO" id="GO:0003697">
    <property type="term" value="F:single-stranded DNA binding"/>
    <property type="evidence" value="ECO:0007669"/>
    <property type="project" value="InterPro"/>
</dbReference>
<keyword evidence="6" id="KW-0479">Metal-binding</keyword>
<dbReference type="InterPro" id="IPR055220">
    <property type="entry name" value="SPRTN_ZBD"/>
</dbReference>
<evidence type="ECO:0000256" key="14">
    <source>
        <dbReference type="ARBA" id="ARBA00030396"/>
    </source>
</evidence>
<evidence type="ECO:0000256" key="2">
    <source>
        <dbReference type="ARBA" id="ARBA00004286"/>
    </source>
</evidence>
<feature type="compositionally biased region" description="Polar residues" evidence="15">
    <location>
        <begin position="379"/>
        <end position="392"/>
    </location>
</feature>
<protein>
    <recommendedName>
        <fullName evidence="14">Protein with SprT-like domain at the N terminus</fullName>
    </recommendedName>
</protein>
<dbReference type="AlphaFoldDB" id="A0A1B0API5"/>
<evidence type="ECO:0000256" key="4">
    <source>
        <dbReference type="ARBA" id="ARBA00022454"/>
    </source>
</evidence>
<comment type="similarity">
    <text evidence="3">Belongs to the Spartan family.</text>
</comment>
<evidence type="ECO:0000313" key="18">
    <source>
        <dbReference type="EnsemblMetazoa" id="GPPI003955-PA"/>
    </source>
</evidence>
<dbReference type="SMART" id="SM00731">
    <property type="entry name" value="SprT"/>
    <property type="match status" value="1"/>
</dbReference>
<sequence length="718" mass="81415">MSFEGDYEYALELHNLLNSSSQEKCIDDDIKFVDFKKSSQNKPKKKRINPRSNLDADHIYRMQNLWHPQCEFLNPTPNIVALFNHFDNKFFQNRLKCVTLEWGKRMHSCAGICYSRKYCDDKDITIRLSEPLLALRQRKVLIETMLHEMIHAYCFVLHIRESNGGHGPQFKKIMGAVNKVSGTNITVYHTLRDEIKSCNLYWWCCNGVCQERSPFYGHVIRTSNDAPGPTDIWWAKHLEECGGTLMKIKGPAEKLRPKKIKKSNKEKEKSSDENNESREKLTSELNNTNAHLINAGRISKTNDLGTMSLGLTASVAKAFPPTSYPGLSSDPFSVLINRPTSVQTFSSSSAPRGNLHNVVGLKDIGTRSKPSFSDWGKSASLSQESDQRSTPGNHIDRQFLRSVWEKRWNGGIDNRQNRADDNGPTVDIKRKRISNDGSPSDVICTSVEGASCAKNQKDWIAIDEDVMVQDNSSDDVISLSSGEDNDDQDDEEYEIYKATINQKMTLAERQKVIKKEIIDESVDLCEGDIELVDDEFDDNFEQSYEIIASSELPNTSVINKYFSSNNFLREFQKDNDLIASGSRLNSSNEIVICPICETKMPRWQFAKHLNGCTGITLKVQPRKLAFKNLATATKEKKSAHFSSKTAKNILRNAGYLDSDLTQTDLLNSFGEETKREFESSGVDPSENNTIDLSSPPEDEDIKHYRQQSIYKTTRQCPI</sequence>
<feature type="compositionally biased region" description="Basic and acidic residues" evidence="15">
    <location>
        <begin position="263"/>
        <end position="282"/>
    </location>
</feature>
<evidence type="ECO:0000256" key="8">
    <source>
        <dbReference type="ARBA" id="ARBA00022771"/>
    </source>
</evidence>
<evidence type="ECO:0000256" key="10">
    <source>
        <dbReference type="ARBA" id="ARBA00022833"/>
    </source>
</evidence>
<dbReference type="Pfam" id="PF22934">
    <property type="entry name" value="SPRTN_ZBD"/>
    <property type="match status" value="1"/>
</dbReference>
<keyword evidence="7" id="KW-0227">DNA damage</keyword>
<keyword evidence="10" id="KW-0862">Zinc</keyword>
<proteinExistence type="inferred from homology"/>